<keyword evidence="8" id="KW-1185">Reference proteome</keyword>
<dbReference type="InterPro" id="IPR029016">
    <property type="entry name" value="GAF-like_dom_sf"/>
</dbReference>
<protein>
    <submittedName>
        <fullName evidence="7">DNA-binding IclR family transcriptional regulator</fullName>
    </submittedName>
</protein>
<evidence type="ECO:0000313" key="8">
    <source>
        <dbReference type="Proteomes" id="UP001180845"/>
    </source>
</evidence>
<dbReference type="SUPFAM" id="SSF46785">
    <property type="entry name" value="Winged helix' DNA-binding domain"/>
    <property type="match status" value="1"/>
</dbReference>
<sequence>MSEQRKADGSQTLERGLLVLRMLAEHPEGLTAGEIAAHLGLHRSIAYRLLTALTRQDFATRDAENRYHAGLSFFTLAERVRPRLLDVAHPVLHEVTAELDATACLVVAENDFAVAIAVVEPPGSGPRFSYGIGNRDPLDRGAAGIALLAAGPPRDGEPERVDDTRQSGHIVTHNEVVSGTYGIAAPIRTPPGEHTAAVNVITHREDVADRAIPLVVRATERITQAMNAPAGTRSGRAAAHPSPRSEA</sequence>
<organism evidence="7 8">
    <name type="scientific">Haloactinomyces albus</name>
    <dbReference type="NCBI Taxonomy" id="1352928"/>
    <lineage>
        <taxon>Bacteria</taxon>
        <taxon>Bacillati</taxon>
        <taxon>Actinomycetota</taxon>
        <taxon>Actinomycetes</taxon>
        <taxon>Actinopolysporales</taxon>
        <taxon>Actinopolysporaceae</taxon>
        <taxon>Haloactinomyces</taxon>
    </lineage>
</organism>
<dbReference type="SMART" id="SM00346">
    <property type="entry name" value="HTH_ICLR"/>
    <property type="match status" value="1"/>
</dbReference>
<dbReference type="PANTHER" id="PTHR30136:SF24">
    <property type="entry name" value="HTH-TYPE TRANSCRIPTIONAL REPRESSOR ALLR"/>
    <property type="match status" value="1"/>
</dbReference>
<evidence type="ECO:0000256" key="3">
    <source>
        <dbReference type="ARBA" id="ARBA00023163"/>
    </source>
</evidence>
<dbReference type="GO" id="GO:0003700">
    <property type="term" value="F:DNA-binding transcription factor activity"/>
    <property type="evidence" value="ECO:0007669"/>
    <property type="project" value="TreeGrafter"/>
</dbReference>
<keyword evidence="1" id="KW-0805">Transcription regulation</keyword>
<dbReference type="InterPro" id="IPR036390">
    <property type="entry name" value="WH_DNA-bd_sf"/>
</dbReference>
<reference evidence="7" key="1">
    <citation type="submission" date="2023-07" db="EMBL/GenBank/DDBJ databases">
        <title>Sequencing the genomes of 1000 actinobacteria strains.</title>
        <authorList>
            <person name="Klenk H.-P."/>
        </authorList>
    </citation>
    <scope>NUCLEOTIDE SEQUENCE</scope>
    <source>
        <strain evidence="7">DSM 45977</strain>
    </source>
</reference>
<name>A0AAE3ZJL4_9ACTN</name>
<feature type="domain" description="IclR-ED" evidence="6">
    <location>
        <begin position="72"/>
        <end position="228"/>
    </location>
</feature>
<dbReference type="PANTHER" id="PTHR30136">
    <property type="entry name" value="HELIX-TURN-HELIX TRANSCRIPTIONAL REGULATOR, ICLR FAMILY"/>
    <property type="match status" value="1"/>
</dbReference>
<evidence type="ECO:0000256" key="1">
    <source>
        <dbReference type="ARBA" id="ARBA00023015"/>
    </source>
</evidence>
<dbReference type="EMBL" id="JAVDXW010000001">
    <property type="protein sequence ID" value="MDR7304357.1"/>
    <property type="molecule type" value="Genomic_DNA"/>
</dbReference>
<accession>A0AAE3ZJL4</accession>
<feature type="region of interest" description="Disordered" evidence="4">
    <location>
        <begin position="226"/>
        <end position="247"/>
    </location>
</feature>
<dbReference type="RefSeq" id="WP_310277997.1">
    <property type="nucleotide sequence ID" value="NZ_JAVDXW010000001.1"/>
</dbReference>
<dbReference type="InterPro" id="IPR036388">
    <property type="entry name" value="WH-like_DNA-bd_sf"/>
</dbReference>
<keyword evidence="3" id="KW-0804">Transcription</keyword>
<evidence type="ECO:0000313" key="7">
    <source>
        <dbReference type="EMBL" id="MDR7304357.1"/>
    </source>
</evidence>
<dbReference type="Pfam" id="PF01614">
    <property type="entry name" value="IclR_C"/>
    <property type="match status" value="1"/>
</dbReference>
<dbReference type="InterPro" id="IPR014757">
    <property type="entry name" value="Tscrpt_reg_IclR_C"/>
</dbReference>
<dbReference type="GO" id="GO:0045892">
    <property type="term" value="P:negative regulation of DNA-templated transcription"/>
    <property type="evidence" value="ECO:0007669"/>
    <property type="project" value="TreeGrafter"/>
</dbReference>
<evidence type="ECO:0000256" key="2">
    <source>
        <dbReference type="ARBA" id="ARBA00023125"/>
    </source>
</evidence>
<dbReference type="SUPFAM" id="SSF55781">
    <property type="entry name" value="GAF domain-like"/>
    <property type="match status" value="1"/>
</dbReference>
<dbReference type="Gene3D" id="3.30.450.40">
    <property type="match status" value="2"/>
</dbReference>
<proteinExistence type="predicted"/>
<gene>
    <name evidence="7" type="ORF">JOF55_004538</name>
</gene>
<evidence type="ECO:0000259" key="5">
    <source>
        <dbReference type="PROSITE" id="PS51077"/>
    </source>
</evidence>
<dbReference type="PROSITE" id="PS51078">
    <property type="entry name" value="ICLR_ED"/>
    <property type="match status" value="1"/>
</dbReference>
<dbReference type="GO" id="GO:0003677">
    <property type="term" value="F:DNA binding"/>
    <property type="evidence" value="ECO:0007669"/>
    <property type="project" value="UniProtKB-KW"/>
</dbReference>
<dbReference type="Proteomes" id="UP001180845">
    <property type="component" value="Unassembled WGS sequence"/>
</dbReference>
<feature type="domain" description="HTH iclR-type" evidence="5">
    <location>
        <begin position="10"/>
        <end position="71"/>
    </location>
</feature>
<dbReference type="AlphaFoldDB" id="A0AAE3ZJL4"/>
<dbReference type="Pfam" id="PF09339">
    <property type="entry name" value="HTH_IclR"/>
    <property type="match status" value="1"/>
</dbReference>
<comment type="caution">
    <text evidence="7">The sequence shown here is derived from an EMBL/GenBank/DDBJ whole genome shotgun (WGS) entry which is preliminary data.</text>
</comment>
<dbReference type="InterPro" id="IPR050707">
    <property type="entry name" value="HTH_MetabolicPath_Reg"/>
</dbReference>
<dbReference type="PROSITE" id="PS51077">
    <property type="entry name" value="HTH_ICLR"/>
    <property type="match status" value="1"/>
</dbReference>
<dbReference type="Gene3D" id="1.10.10.10">
    <property type="entry name" value="Winged helix-like DNA-binding domain superfamily/Winged helix DNA-binding domain"/>
    <property type="match status" value="1"/>
</dbReference>
<dbReference type="InterPro" id="IPR005471">
    <property type="entry name" value="Tscrpt_reg_IclR_N"/>
</dbReference>
<evidence type="ECO:0000259" key="6">
    <source>
        <dbReference type="PROSITE" id="PS51078"/>
    </source>
</evidence>
<evidence type="ECO:0000256" key="4">
    <source>
        <dbReference type="SAM" id="MobiDB-lite"/>
    </source>
</evidence>
<keyword evidence="2 7" id="KW-0238">DNA-binding</keyword>